<evidence type="ECO:0000256" key="7">
    <source>
        <dbReference type="ARBA" id="ARBA00022679"/>
    </source>
</evidence>
<keyword evidence="10" id="KW-0677">Repeat</keyword>
<dbReference type="GO" id="GO:0004674">
    <property type="term" value="F:protein serine/threonine kinase activity"/>
    <property type="evidence" value="ECO:0007669"/>
    <property type="project" value="UniProtKB-KW"/>
</dbReference>
<dbReference type="PROSITE" id="PS00107">
    <property type="entry name" value="PROTEIN_KINASE_ATP"/>
    <property type="match status" value="1"/>
</dbReference>
<dbReference type="InterPro" id="IPR032675">
    <property type="entry name" value="LRR_dom_sf"/>
</dbReference>
<gene>
    <name evidence="22" type="ORF">M569_15144</name>
</gene>
<keyword evidence="14 20" id="KW-1133">Transmembrane helix</keyword>
<evidence type="ECO:0000256" key="13">
    <source>
        <dbReference type="ARBA" id="ARBA00022840"/>
    </source>
</evidence>
<dbReference type="Pfam" id="PF07714">
    <property type="entry name" value="PK_Tyr_Ser-Thr"/>
    <property type="match status" value="1"/>
</dbReference>
<keyword evidence="5" id="KW-0723">Serine/threonine-protein kinase</keyword>
<evidence type="ECO:0000256" key="11">
    <source>
        <dbReference type="ARBA" id="ARBA00022741"/>
    </source>
</evidence>
<evidence type="ECO:0000256" key="14">
    <source>
        <dbReference type="ARBA" id="ARBA00022989"/>
    </source>
</evidence>
<evidence type="ECO:0000256" key="6">
    <source>
        <dbReference type="ARBA" id="ARBA00022614"/>
    </source>
</evidence>
<dbReference type="InterPro" id="IPR025875">
    <property type="entry name" value="Leu-rich_rpt_4"/>
</dbReference>
<dbReference type="EC" id="2.7.11.1" evidence="3"/>
<dbReference type="SMART" id="SM00369">
    <property type="entry name" value="LRR_TYP"/>
    <property type="match status" value="9"/>
</dbReference>
<comment type="subcellular location">
    <subcellularLocation>
        <location evidence="1">Cell membrane</location>
        <topology evidence="1">Single-pass type I membrane protein</topology>
    </subcellularLocation>
</comment>
<dbReference type="AlphaFoldDB" id="S8C5E3"/>
<dbReference type="SUPFAM" id="SSF52058">
    <property type="entry name" value="L domain-like"/>
    <property type="match status" value="1"/>
</dbReference>
<dbReference type="SMART" id="SM00220">
    <property type="entry name" value="S_TKc"/>
    <property type="match status" value="1"/>
</dbReference>
<comment type="catalytic activity">
    <reaction evidence="17">
        <text>L-threonyl-[protein] + ATP = O-phospho-L-threonyl-[protein] + ADP + H(+)</text>
        <dbReference type="Rhea" id="RHEA:46608"/>
        <dbReference type="Rhea" id="RHEA-COMP:11060"/>
        <dbReference type="Rhea" id="RHEA-COMP:11605"/>
        <dbReference type="ChEBI" id="CHEBI:15378"/>
        <dbReference type="ChEBI" id="CHEBI:30013"/>
        <dbReference type="ChEBI" id="CHEBI:30616"/>
        <dbReference type="ChEBI" id="CHEBI:61977"/>
        <dbReference type="ChEBI" id="CHEBI:456216"/>
        <dbReference type="EC" id="2.7.11.1"/>
    </reaction>
</comment>
<dbReference type="GO" id="GO:0006952">
    <property type="term" value="P:defense response"/>
    <property type="evidence" value="ECO:0007669"/>
    <property type="project" value="UniProtKB-ARBA"/>
</dbReference>
<sequence>RVVSLELGGRRLSGSISESLGGLDHLRVLNLSRNSLQGSVSGLITHFPELVVLDLSMNSFSGTLAGGSLDLPAMEVFNVSGNKIAGAVPVGLCINSTRISVLDLGGNLFGGVLPPEIGNCVSLEMLDLATNFISGGLPESLFRLVNLKELYLQENRFSGELSGLIGGLSNLTHLDLSSNNFSGSIPDVFDRFFHLSYFSAQSNRLTGAIPPSLANSPTVSFLILRNNSLSGTIDLNCSAMVNLVSLNLATNQFHGDIPETLASCPLLRTINFARIDFSGQVPESFKNFQSLSSISLSNASISNLTGALEIFQHCRNLTTLVLTLNFRNEEMPSYQSLQFSELKILVIANCQITGVIPRWLSGCRNLQLLDLSMNRLSGAIPPWFGNLSSLFYLDVSDNMLSGEIPKELTEIQRLIDGNASMDGPSPDFPFFVRRNLTGFKYRHVLSFPSTLELANNSFTGNIWPEFGKLKELQVLDLKYNRLSGSIPSSLSEMRSLETLDLSFNNLAGRIPSSLTSLSFLSEFDVAYNNLSGPVPTGGQFSTFPNSSFVGNLALCGDHGLPPCPRLDKAPLSPPGKSEKRKGAVIAMGVGIGLGSSVLAGIAICLVMARACFSRGEQQKDDDDDLSRDPDVEEISSVAVLCQDKDAVTEICFDDLLKATDNFDQSNIIGCGGFGFVYKAVLPDGRKVAIKRLCGEHFQMEKEFHAEIETLSRAQHPNLVRLQGYCKYRDDRLLIYTFMENGSLDYWLHEKSDGPASLDWKTRLEIARGAARGLSYLHLRCEPRILHRDVKSSNILLGERFEARLADFGLARL</sequence>
<evidence type="ECO:0000256" key="10">
    <source>
        <dbReference type="ARBA" id="ARBA00022737"/>
    </source>
</evidence>
<evidence type="ECO:0000256" key="9">
    <source>
        <dbReference type="ARBA" id="ARBA00022729"/>
    </source>
</evidence>
<comment type="caution">
    <text evidence="22">The sequence shown here is derived from an EMBL/GenBank/DDBJ whole genome shotgun (WGS) entry which is preliminary data.</text>
</comment>
<comment type="catalytic activity">
    <reaction evidence="18">
        <text>L-seryl-[protein] + ATP = O-phospho-L-seryl-[protein] + ADP + H(+)</text>
        <dbReference type="Rhea" id="RHEA:17989"/>
        <dbReference type="Rhea" id="RHEA-COMP:9863"/>
        <dbReference type="Rhea" id="RHEA-COMP:11604"/>
        <dbReference type="ChEBI" id="CHEBI:15378"/>
        <dbReference type="ChEBI" id="CHEBI:29999"/>
        <dbReference type="ChEBI" id="CHEBI:30616"/>
        <dbReference type="ChEBI" id="CHEBI:83421"/>
        <dbReference type="ChEBI" id="CHEBI:456216"/>
        <dbReference type="EC" id="2.7.11.1"/>
    </reaction>
</comment>
<keyword evidence="6" id="KW-0433">Leucine-rich repeat</keyword>
<dbReference type="InterPro" id="IPR003591">
    <property type="entry name" value="Leu-rich_rpt_typical-subtyp"/>
</dbReference>
<keyword evidence="4" id="KW-1003">Cell membrane</keyword>
<evidence type="ECO:0000256" key="15">
    <source>
        <dbReference type="ARBA" id="ARBA00023136"/>
    </source>
</evidence>
<keyword evidence="13 19" id="KW-0067">ATP-binding</keyword>
<keyword evidence="12" id="KW-0418">Kinase</keyword>
<evidence type="ECO:0000256" key="16">
    <source>
        <dbReference type="ARBA" id="ARBA00023180"/>
    </source>
</evidence>
<dbReference type="PROSITE" id="PS50011">
    <property type="entry name" value="PROTEIN_KINASE_DOM"/>
    <property type="match status" value="1"/>
</dbReference>
<feature type="domain" description="Protein kinase" evidence="21">
    <location>
        <begin position="662"/>
        <end position="812"/>
    </location>
</feature>
<dbReference type="SUPFAM" id="SSF52047">
    <property type="entry name" value="RNI-like"/>
    <property type="match status" value="1"/>
</dbReference>
<dbReference type="InterPro" id="IPR001611">
    <property type="entry name" value="Leu-rich_rpt"/>
</dbReference>
<dbReference type="FunFam" id="3.80.10.10:FF:000095">
    <property type="entry name" value="LRR receptor-like serine/threonine-protein kinase GSO1"/>
    <property type="match status" value="1"/>
</dbReference>
<dbReference type="EMBL" id="AUSU01008183">
    <property type="protein sequence ID" value="EPS59661.1"/>
    <property type="molecule type" value="Genomic_DNA"/>
</dbReference>
<dbReference type="Pfam" id="PF13855">
    <property type="entry name" value="LRR_8"/>
    <property type="match status" value="2"/>
</dbReference>
<dbReference type="GO" id="GO:0005524">
    <property type="term" value="F:ATP binding"/>
    <property type="evidence" value="ECO:0007669"/>
    <property type="project" value="UniProtKB-UniRule"/>
</dbReference>
<dbReference type="InterPro" id="IPR017441">
    <property type="entry name" value="Protein_kinase_ATP_BS"/>
</dbReference>
<dbReference type="FunFam" id="3.30.200.20:FF:000260">
    <property type="entry name" value="LRR receptor-like serine/threonine-protein kinase RPK2"/>
    <property type="match status" value="1"/>
</dbReference>
<dbReference type="SUPFAM" id="SSF56112">
    <property type="entry name" value="Protein kinase-like (PK-like)"/>
    <property type="match status" value="1"/>
</dbReference>
<keyword evidence="22" id="KW-0675">Receptor</keyword>
<keyword evidence="9" id="KW-0732">Signal</keyword>
<dbReference type="OrthoDB" id="676979at2759"/>
<evidence type="ECO:0000256" key="5">
    <source>
        <dbReference type="ARBA" id="ARBA00022527"/>
    </source>
</evidence>
<dbReference type="Pfam" id="PF12799">
    <property type="entry name" value="LRR_4"/>
    <property type="match status" value="1"/>
</dbReference>
<dbReference type="Proteomes" id="UP000015453">
    <property type="component" value="Unassembled WGS sequence"/>
</dbReference>
<accession>S8C5E3</accession>
<evidence type="ECO:0000256" key="19">
    <source>
        <dbReference type="PROSITE-ProRule" id="PRU10141"/>
    </source>
</evidence>
<reference evidence="22 23" key="1">
    <citation type="journal article" date="2013" name="BMC Genomics">
        <title>The miniature genome of a carnivorous plant Genlisea aurea contains a low number of genes and short non-coding sequences.</title>
        <authorList>
            <person name="Leushkin E.V."/>
            <person name="Sutormin R.A."/>
            <person name="Nabieva E.R."/>
            <person name="Penin A.A."/>
            <person name="Kondrashov A.S."/>
            <person name="Logacheva M.D."/>
        </authorList>
    </citation>
    <scope>NUCLEOTIDE SEQUENCE [LARGE SCALE GENOMIC DNA]</scope>
</reference>
<organism evidence="22 23">
    <name type="scientific">Genlisea aurea</name>
    <dbReference type="NCBI Taxonomy" id="192259"/>
    <lineage>
        <taxon>Eukaryota</taxon>
        <taxon>Viridiplantae</taxon>
        <taxon>Streptophyta</taxon>
        <taxon>Embryophyta</taxon>
        <taxon>Tracheophyta</taxon>
        <taxon>Spermatophyta</taxon>
        <taxon>Magnoliopsida</taxon>
        <taxon>eudicotyledons</taxon>
        <taxon>Gunneridae</taxon>
        <taxon>Pentapetalae</taxon>
        <taxon>asterids</taxon>
        <taxon>lamiids</taxon>
        <taxon>Lamiales</taxon>
        <taxon>Lentibulariaceae</taxon>
        <taxon>Genlisea</taxon>
    </lineage>
</organism>
<dbReference type="InterPro" id="IPR050647">
    <property type="entry name" value="Plant_LRR-RLKs"/>
</dbReference>
<dbReference type="FunFam" id="3.80.10.10:FF:000213">
    <property type="entry name" value="Tyrosine-sulfated glycopeptide receptor 1"/>
    <property type="match status" value="1"/>
</dbReference>
<evidence type="ECO:0000259" key="21">
    <source>
        <dbReference type="PROSITE" id="PS50011"/>
    </source>
</evidence>
<dbReference type="InterPro" id="IPR001245">
    <property type="entry name" value="Ser-Thr/Tyr_kinase_cat_dom"/>
</dbReference>
<dbReference type="Pfam" id="PF00560">
    <property type="entry name" value="LRR_1"/>
    <property type="match status" value="3"/>
</dbReference>
<evidence type="ECO:0000256" key="4">
    <source>
        <dbReference type="ARBA" id="ARBA00022475"/>
    </source>
</evidence>
<proteinExistence type="inferred from homology"/>
<dbReference type="PRINTS" id="PR00019">
    <property type="entry name" value="LEURICHRPT"/>
</dbReference>
<comment type="similarity">
    <text evidence="2">Belongs to the RLP family.</text>
</comment>
<evidence type="ECO:0000256" key="17">
    <source>
        <dbReference type="ARBA" id="ARBA00047899"/>
    </source>
</evidence>
<dbReference type="Gene3D" id="3.80.10.10">
    <property type="entry name" value="Ribonuclease Inhibitor"/>
    <property type="match status" value="2"/>
</dbReference>
<dbReference type="InterPro" id="IPR008271">
    <property type="entry name" value="Ser/Thr_kinase_AS"/>
</dbReference>
<evidence type="ECO:0000256" key="20">
    <source>
        <dbReference type="SAM" id="Phobius"/>
    </source>
</evidence>
<evidence type="ECO:0000256" key="2">
    <source>
        <dbReference type="ARBA" id="ARBA00009592"/>
    </source>
</evidence>
<dbReference type="Gene3D" id="3.30.200.20">
    <property type="entry name" value="Phosphorylase Kinase, domain 1"/>
    <property type="match status" value="1"/>
</dbReference>
<evidence type="ECO:0000256" key="18">
    <source>
        <dbReference type="ARBA" id="ARBA00048679"/>
    </source>
</evidence>
<dbReference type="Gene3D" id="1.10.510.10">
    <property type="entry name" value="Transferase(Phosphotransferase) domain 1"/>
    <property type="match status" value="1"/>
</dbReference>
<keyword evidence="11 19" id="KW-0547">Nucleotide-binding</keyword>
<dbReference type="GO" id="GO:0005886">
    <property type="term" value="C:plasma membrane"/>
    <property type="evidence" value="ECO:0007669"/>
    <property type="project" value="UniProtKB-SubCell"/>
</dbReference>
<evidence type="ECO:0000256" key="8">
    <source>
        <dbReference type="ARBA" id="ARBA00022692"/>
    </source>
</evidence>
<name>S8C5E3_9LAMI</name>
<evidence type="ECO:0000256" key="3">
    <source>
        <dbReference type="ARBA" id="ARBA00012513"/>
    </source>
</evidence>
<keyword evidence="16" id="KW-0325">Glycoprotein</keyword>
<feature type="binding site" evidence="19">
    <location>
        <position position="690"/>
    </location>
    <ligand>
        <name>ATP</name>
        <dbReference type="ChEBI" id="CHEBI:30616"/>
    </ligand>
</feature>
<dbReference type="InterPro" id="IPR011009">
    <property type="entry name" value="Kinase-like_dom_sf"/>
</dbReference>
<evidence type="ECO:0000313" key="23">
    <source>
        <dbReference type="Proteomes" id="UP000015453"/>
    </source>
</evidence>
<protein>
    <recommendedName>
        <fullName evidence="3">non-specific serine/threonine protein kinase</fullName>
        <ecNumber evidence="3">2.7.11.1</ecNumber>
    </recommendedName>
</protein>
<dbReference type="PANTHER" id="PTHR48056">
    <property type="entry name" value="LRR RECEPTOR-LIKE SERINE/THREONINE-PROTEIN KINASE-RELATED"/>
    <property type="match status" value="1"/>
</dbReference>
<evidence type="ECO:0000313" key="22">
    <source>
        <dbReference type="EMBL" id="EPS59661.1"/>
    </source>
</evidence>
<feature type="non-terminal residue" evidence="22">
    <location>
        <position position="812"/>
    </location>
</feature>
<feature type="non-terminal residue" evidence="22">
    <location>
        <position position="1"/>
    </location>
</feature>
<feature type="transmembrane region" description="Helical" evidence="20">
    <location>
        <begin position="583"/>
        <end position="608"/>
    </location>
</feature>
<evidence type="ECO:0000256" key="12">
    <source>
        <dbReference type="ARBA" id="ARBA00022777"/>
    </source>
</evidence>
<keyword evidence="23" id="KW-1185">Reference proteome</keyword>
<dbReference type="PANTHER" id="PTHR48056:SF81">
    <property type="entry name" value="RECEPTOR PROTEIN-TYROSINE KINASE CEPR1"/>
    <property type="match status" value="1"/>
</dbReference>
<keyword evidence="8 20" id="KW-0812">Transmembrane</keyword>
<dbReference type="GO" id="GO:0051707">
    <property type="term" value="P:response to other organism"/>
    <property type="evidence" value="ECO:0007669"/>
    <property type="project" value="UniProtKB-ARBA"/>
</dbReference>
<dbReference type="InterPro" id="IPR000719">
    <property type="entry name" value="Prot_kinase_dom"/>
</dbReference>
<keyword evidence="15 20" id="KW-0472">Membrane</keyword>
<evidence type="ECO:0000256" key="1">
    <source>
        <dbReference type="ARBA" id="ARBA00004251"/>
    </source>
</evidence>
<dbReference type="PROSITE" id="PS00108">
    <property type="entry name" value="PROTEIN_KINASE_ST"/>
    <property type="match status" value="1"/>
</dbReference>
<keyword evidence="7" id="KW-0808">Transferase</keyword>